<gene>
    <name evidence="5" type="ORF">PGLA1383_LOCUS41984</name>
</gene>
<feature type="region of interest" description="Disordered" evidence="2">
    <location>
        <begin position="749"/>
        <end position="873"/>
    </location>
</feature>
<keyword evidence="6" id="KW-1185">Reference proteome</keyword>
<dbReference type="PANTHER" id="PTHR21713">
    <property type="entry name" value="NASCENT POLYPEPTIDE ASSOCIATED COMPLEX ALPHA SUBUNIT-RELATED"/>
    <property type="match status" value="1"/>
</dbReference>
<evidence type="ECO:0000313" key="6">
    <source>
        <dbReference type="Proteomes" id="UP000654075"/>
    </source>
</evidence>
<dbReference type="GO" id="GO:0005854">
    <property type="term" value="C:nascent polypeptide-associated complex"/>
    <property type="evidence" value="ECO:0007669"/>
    <property type="project" value="InterPro"/>
</dbReference>
<feature type="domain" description="RRM" evidence="4">
    <location>
        <begin position="1206"/>
        <end position="1300"/>
    </location>
</feature>
<feature type="transmembrane region" description="Helical" evidence="3">
    <location>
        <begin position="246"/>
        <end position="266"/>
    </location>
</feature>
<dbReference type="InterPro" id="IPR000504">
    <property type="entry name" value="RRM_dom"/>
</dbReference>
<evidence type="ECO:0000259" key="4">
    <source>
        <dbReference type="PROSITE" id="PS50102"/>
    </source>
</evidence>
<feature type="non-terminal residue" evidence="5">
    <location>
        <position position="1"/>
    </location>
</feature>
<evidence type="ECO:0000256" key="2">
    <source>
        <dbReference type="SAM" id="MobiDB-lite"/>
    </source>
</evidence>
<protein>
    <recommendedName>
        <fullName evidence="4">RRM domain-containing protein</fullName>
    </recommendedName>
</protein>
<feature type="compositionally biased region" description="Low complexity" evidence="2">
    <location>
        <begin position="169"/>
        <end position="184"/>
    </location>
</feature>
<feature type="compositionally biased region" description="Low complexity" evidence="2">
    <location>
        <begin position="1360"/>
        <end position="1380"/>
    </location>
</feature>
<keyword evidence="3" id="KW-0472">Membrane</keyword>
<feature type="compositionally biased region" description="Low complexity" evidence="2">
    <location>
        <begin position="1162"/>
        <end position="1183"/>
    </location>
</feature>
<keyword evidence="1" id="KW-0694">RNA-binding</keyword>
<name>A0A813GIF1_POLGL</name>
<comment type="caution">
    <text evidence="5">The sequence shown here is derived from an EMBL/GenBank/DDBJ whole genome shotgun (WGS) entry which is preliminary data.</text>
</comment>
<dbReference type="Proteomes" id="UP000654075">
    <property type="component" value="Unassembled WGS sequence"/>
</dbReference>
<feature type="compositionally biased region" description="Acidic residues" evidence="2">
    <location>
        <begin position="794"/>
        <end position="806"/>
    </location>
</feature>
<evidence type="ECO:0000256" key="3">
    <source>
        <dbReference type="SAM" id="Phobius"/>
    </source>
</evidence>
<keyword evidence="3" id="KW-1133">Transmembrane helix</keyword>
<feature type="compositionally biased region" description="Basic and acidic residues" evidence="2">
    <location>
        <begin position="779"/>
        <end position="793"/>
    </location>
</feature>
<dbReference type="InterPro" id="IPR016641">
    <property type="entry name" value="EGD2/NACA0like"/>
</dbReference>
<accession>A0A813GIF1</accession>
<dbReference type="PROSITE" id="PS50102">
    <property type="entry name" value="RRM"/>
    <property type="match status" value="1"/>
</dbReference>
<feature type="compositionally biased region" description="Polar residues" evidence="2">
    <location>
        <begin position="1341"/>
        <end position="1359"/>
    </location>
</feature>
<evidence type="ECO:0000256" key="1">
    <source>
        <dbReference type="PROSITE-ProRule" id="PRU00176"/>
    </source>
</evidence>
<organism evidence="5 6">
    <name type="scientific">Polarella glacialis</name>
    <name type="common">Dinoflagellate</name>
    <dbReference type="NCBI Taxonomy" id="89957"/>
    <lineage>
        <taxon>Eukaryota</taxon>
        <taxon>Sar</taxon>
        <taxon>Alveolata</taxon>
        <taxon>Dinophyceae</taxon>
        <taxon>Suessiales</taxon>
        <taxon>Suessiaceae</taxon>
        <taxon>Polarella</taxon>
    </lineage>
</organism>
<feature type="compositionally biased region" description="Polar residues" evidence="2">
    <location>
        <begin position="1381"/>
        <end position="1390"/>
    </location>
</feature>
<feature type="region of interest" description="Disordered" evidence="2">
    <location>
        <begin position="1159"/>
        <end position="1185"/>
    </location>
</feature>
<reference evidence="5" key="1">
    <citation type="submission" date="2021-02" db="EMBL/GenBank/DDBJ databases">
        <authorList>
            <person name="Dougan E. K."/>
            <person name="Rhodes N."/>
            <person name="Thang M."/>
            <person name="Chan C."/>
        </authorList>
    </citation>
    <scope>NUCLEOTIDE SEQUENCE</scope>
</reference>
<feature type="region of interest" description="Disordered" evidence="2">
    <location>
        <begin position="123"/>
        <end position="212"/>
    </location>
</feature>
<dbReference type="SUPFAM" id="SSF54928">
    <property type="entry name" value="RNA-binding domain, RBD"/>
    <property type="match status" value="1"/>
</dbReference>
<feature type="compositionally biased region" description="Low complexity" evidence="2">
    <location>
        <begin position="763"/>
        <end position="777"/>
    </location>
</feature>
<feature type="region of interest" description="Disordered" evidence="2">
    <location>
        <begin position="65"/>
        <end position="92"/>
    </location>
</feature>
<feature type="compositionally biased region" description="Basic and acidic residues" evidence="2">
    <location>
        <begin position="1311"/>
        <end position="1327"/>
    </location>
</feature>
<feature type="compositionally biased region" description="Acidic residues" evidence="2">
    <location>
        <begin position="831"/>
        <end position="867"/>
    </location>
</feature>
<dbReference type="Gene3D" id="3.30.70.330">
    <property type="match status" value="1"/>
</dbReference>
<proteinExistence type="predicted"/>
<dbReference type="EMBL" id="CAJNNV010028520">
    <property type="protein sequence ID" value="CAE8624891.1"/>
    <property type="molecule type" value="Genomic_DNA"/>
</dbReference>
<feature type="region of interest" description="Disordered" evidence="2">
    <location>
        <begin position="1304"/>
        <end position="1390"/>
    </location>
</feature>
<evidence type="ECO:0000313" key="5">
    <source>
        <dbReference type="EMBL" id="CAE8624891.1"/>
    </source>
</evidence>
<feature type="region of interest" description="Disordered" evidence="2">
    <location>
        <begin position="1"/>
        <end position="45"/>
    </location>
</feature>
<keyword evidence="3" id="KW-0812">Transmembrane</keyword>
<dbReference type="InterPro" id="IPR035979">
    <property type="entry name" value="RBD_domain_sf"/>
</dbReference>
<dbReference type="GO" id="GO:0003723">
    <property type="term" value="F:RNA binding"/>
    <property type="evidence" value="ECO:0007669"/>
    <property type="project" value="UniProtKB-UniRule"/>
</dbReference>
<feature type="compositionally biased region" description="Basic and acidic residues" evidence="2">
    <location>
        <begin position="133"/>
        <end position="168"/>
    </location>
</feature>
<sequence length="1390" mass="152725">EIARAHRRRHEEIKRRREAAEREVDAADDAQRRSGEEEQERRRKLLEEQTRELRQREDQRFEEMKKQELLRVQREREEAKKRRQEQEEWEQEIRRKFEEEAAQHRMAQQKELEREDLQQRKLREEALQEQEEREDRRRREAEREERQRVRRQMEAERARVQAAEEARARNSSSPSQRPAASASPSPSPPPQPSAPGSSMPAPPQSFASRGKLAACRVATEERAGMPPTRVPKCPDEWRMSLKLNTLLFGTFLSLSVCIISLAYHLFIHTGQGAASRGDIMKLHLCFYGLCVACKVAMVRWPDATPSVVDGFIHTVQLIIFIRQIDIPLRNTFIFGFFSKLVRAWLCINMSDYRGAAFWNIAIGLAAAYKNSQAQVLFTRCQHTGVEEKDVIQVSFLAMLLVEFACSVGFSLLSATIESLFSKYGDAIMGEQASTDRMTAMRRMLTIFCDAQVYLNSSLKLVGPHDMFANFLKRNCSDPDKRVEGMEFTSFLSEVDRQRFKVFTMNGASISSGMFPTAFPCGSLHVQMLDATGSCLNVELFHVCIPERKGGSGHLIGVREQKLDVVTGSVALDDQTQAEEHESDIAVAQGSAVAQSPAVRGSVMPGHPAPAATLSAAGLLRLGEVSSDPSLWSRSQPSEASSTSTQGALNFVQNIDVEMNMFSPALQVTSSTVRFRGSAEGEASFAPMKDFLSAADFASLSSWIQESVNAATSDSVAERLSPMVFDCGFGGKRVISDQQQLFFPESLRGEMGLGGRQQDKVVEASSGSSAGPATTPGSEEVQKTSDTTEKKERDQDEDEGEQPEDGENTSSTEENEGEKHDKNNEGEAAQELWEEDKQEEEGEKEEEDEKEEDEEDEDEEEEEDEEDDSHTPVVLRLGMLHLVKRGRRRGRQPYFTQSFDVLPTIQWQPRETSTEPITAMSISIRLGQLALGHLALVHPAALPGDGVVSDGDSGNADITAELQQAKSAAMRQMLPDKRGTGFVNDMRAQQAKALETLVASSSSQQIPFSPSMAATTELLRAQVAEQQRSLLSALHLLRATAVGKQAAMTSAPAPGFGGQYADLAAAGVFAALGVHDPFGVDAFAAQSIPRLASPSSAVNDYVLSALVAQNLLPQNTLPIRSVDRHVLPTAGPPNLYSAMSPQAPQGPQEVRGYVLLPQPQAPLPQTQAMPQQQQQKPAKPTGGPRVERKVQTLSASLQMLSHEDPDVLIIVRRINKLGFKAARRLKQHFSKFGQVLNVLVAHSTSRGLVGDSGGDALHARHRPSSLGFVHMASAEAVAKVLAEGPEQEVEGEIIRVQKFERQHGEVAAANAAKDEQENHQNKKMEQTARKGPASQGRERSAGGQSNASDSTEDGGSNKSNGSTSAKSNATGSNASGSNASSQKPAQCSRQK</sequence>
<dbReference type="InterPro" id="IPR012677">
    <property type="entry name" value="Nucleotide-bd_a/b_plait_sf"/>
</dbReference>
<dbReference type="CDD" id="cd00590">
    <property type="entry name" value="RRM_SF"/>
    <property type="match status" value="1"/>
</dbReference>